<evidence type="ECO:0000259" key="13">
    <source>
        <dbReference type="PROSITE" id="PS50139"/>
    </source>
</evidence>
<comment type="caution">
    <text evidence="14">The sequence shown here is derived from an EMBL/GenBank/DDBJ whole genome shotgun (WGS) entry which is preliminary data.</text>
</comment>
<dbReference type="PANTHER" id="PTHR11042:SF91">
    <property type="entry name" value="EUKARYOTIC TRANSLATION INITIATION FACTOR 2-ALPHA KINASE"/>
    <property type="match status" value="1"/>
</dbReference>
<dbReference type="FunFam" id="1.10.510.10:FF:000251">
    <property type="entry name" value="eukaryotic translation initiation factor 2-alpha kinase 3"/>
    <property type="match status" value="1"/>
</dbReference>
<dbReference type="Gene3D" id="1.10.10.10">
    <property type="entry name" value="Winged helix-like DNA-binding domain superfamily/Winged helix DNA-binding domain"/>
    <property type="match status" value="2"/>
</dbReference>
<dbReference type="EMBL" id="JAGEUA010000004">
    <property type="protein sequence ID" value="KAL0983669.1"/>
    <property type="molecule type" value="Genomic_DNA"/>
</dbReference>
<dbReference type="Gene3D" id="3.30.200.20">
    <property type="entry name" value="Phosphorylase Kinase, domain 1"/>
    <property type="match status" value="1"/>
</dbReference>
<evidence type="ECO:0000256" key="1">
    <source>
        <dbReference type="ARBA" id="ARBA00012513"/>
    </source>
</evidence>
<feature type="compositionally biased region" description="Acidic residues" evidence="11">
    <location>
        <begin position="296"/>
        <end position="312"/>
    </location>
</feature>
<feature type="region of interest" description="Disordered" evidence="11">
    <location>
        <begin position="288"/>
        <end position="321"/>
    </location>
</feature>
<evidence type="ECO:0000256" key="4">
    <source>
        <dbReference type="ARBA" id="ARBA00022679"/>
    </source>
</evidence>
<organism evidence="14 15">
    <name type="scientific">Umbra pygmaea</name>
    <name type="common">Eastern mudminnow</name>
    <dbReference type="NCBI Taxonomy" id="75934"/>
    <lineage>
        <taxon>Eukaryota</taxon>
        <taxon>Metazoa</taxon>
        <taxon>Chordata</taxon>
        <taxon>Craniata</taxon>
        <taxon>Vertebrata</taxon>
        <taxon>Euteleostomi</taxon>
        <taxon>Actinopterygii</taxon>
        <taxon>Neopterygii</taxon>
        <taxon>Teleostei</taxon>
        <taxon>Protacanthopterygii</taxon>
        <taxon>Esociformes</taxon>
        <taxon>Umbridae</taxon>
        <taxon>Umbra</taxon>
    </lineage>
</organism>
<evidence type="ECO:0000256" key="3">
    <source>
        <dbReference type="ARBA" id="ARBA00022553"/>
    </source>
</evidence>
<evidence type="ECO:0000256" key="5">
    <source>
        <dbReference type="ARBA" id="ARBA00022741"/>
    </source>
</evidence>
<feature type="domain" description="Protein kinase" evidence="12">
    <location>
        <begin position="187"/>
        <end position="511"/>
    </location>
</feature>
<dbReference type="InterPro" id="IPR036388">
    <property type="entry name" value="WH-like_DNA-bd_sf"/>
</dbReference>
<keyword evidence="6" id="KW-0418">Kinase</keyword>
<dbReference type="SMART" id="SM00220">
    <property type="entry name" value="S_TKc"/>
    <property type="match status" value="1"/>
</dbReference>
<evidence type="ECO:0000256" key="9">
    <source>
        <dbReference type="ARBA" id="ARBA00037982"/>
    </source>
</evidence>
<sequence>MTMSGIQSDLKQRICTFLKGKKEGCTVRQIVKAVGHTGKEVNSVLYTLLEEEGLYKIQDQPPIWSIEKPGADITSVKSPKLLRRLEISPDKTREDVRRVLASKSDRRGMKALDIARELGQTRRLVTKQLYDLKSRGQVIKLGENQWLSVETTRDSEANFRGQLIKFRSDDQDISISLRENSRFSKDFDLITVLGAGGFGCVTKAGHREDDKTYAVKIVKCTGEATREVRALAALEHPNIVRYYTSWREEAHWVDRFDCSSLNSSILSEDSKYNSDEADGSICGTNQSDGSICETNQSDDSDSDLSDTDEEQDQANCSATDSSSINGDCLFIQMEFCEGGALTHWIQKNTNRTKEMALRLFHQLVDGVNYIHSKRLIHRDLKPDNILFGRNDIVKIGDFGLVATISTLNEASMYRTVARGTPLYMSPEQETKKKYDEKTDIFSLAVIFFELLWCMSTAMERCKVLLDVRNHTCPIGFREEYSSEWKLINKMLSENPASRPDTQQVLNALRLLKKSKTELQPRTA</sequence>
<dbReference type="SUPFAM" id="SSF46785">
    <property type="entry name" value="Winged helix' DNA-binding domain"/>
    <property type="match status" value="2"/>
</dbReference>
<keyword evidence="3" id="KW-0597">Phosphoprotein</keyword>
<dbReference type="InterPro" id="IPR042371">
    <property type="entry name" value="Z_dom"/>
</dbReference>
<evidence type="ECO:0000256" key="10">
    <source>
        <dbReference type="PROSITE-ProRule" id="PRU10141"/>
    </source>
</evidence>
<dbReference type="InterPro" id="IPR011009">
    <property type="entry name" value="Kinase-like_dom_sf"/>
</dbReference>
<dbReference type="GO" id="GO:0005524">
    <property type="term" value="F:ATP binding"/>
    <property type="evidence" value="ECO:0007669"/>
    <property type="project" value="UniProtKB-UniRule"/>
</dbReference>
<feature type="binding site" evidence="10">
    <location>
        <position position="216"/>
    </location>
    <ligand>
        <name>ATP</name>
        <dbReference type="ChEBI" id="CHEBI:30616"/>
    </ligand>
</feature>
<dbReference type="InterPro" id="IPR000719">
    <property type="entry name" value="Prot_kinase_dom"/>
</dbReference>
<evidence type="ECO:0000313" key="14">
    <source>
        <dbReference type="EMBL" id="KAL0983669.1"/>
    </source>
</evidence>
<dbReference type="InterPro" id="IPR008271">
    <property type="entry name" value="Ser/Thr_kinase_AS"/>
</dbReference>
<accession>A0ABD0XI84</accession>
<dbReference type="Gene3D" id="1.10.510.10">
    <property type="entry name" value="Transferase(Phosphotransferase) domain 1"/>
    <property type="match status" value="1"/>
</dbReference>
<evidence type="ECO:0000256" key="11">
    <source>
        <dbReference type="SAM" id="MobiDB-lite"/>
    </source>
</evidence>
<keyword evidence="15" id="KW-1185">Reference proteome</keyword>
<comment type="similarity">
    <text evidence="9">Belongs to the protein kinase superfamily. Ser/Thr protein kinase family. GCN2 subfamily.</text>
</comment>
<dbReference type="PROSITE" id="PS50011">
    <property type="entry name" value="PROTEIN_KINASE_DOM"/>
    <property type="match status" value="1"/>
</dbReference>
<dbReference type="PROSITE" id="PS00107">
    <property type="entry name" value="PROTEIN_KINASE_ATP"/>
    <property type="match status" value="1"/>
</dbReference>
<protein>
    <recommendedName>
        <fullName evidence="1">non-specific serine/threonine protein kinase</fullName>
        <ecNumber evidence="1">2.7.11.1</ecNumber>
    </recommendedName>
</protein>
<dbReference type="InterPro" id="IPR050339">
    <property type="entry name" value="CC_SR_Kinase"/>
</dbReference>
<dbReference type="InterPro" id="IPR036390">
    <property type="entry name" value="WH_DNA-bd_sf"/>
</dbReference>
<dbReference type="Pfam" id="PF02295">
    <property type="entry name" value="z-alpha"/>
    <property type="match status" value="1"/>
</dbReference>
<dbReference type="Proteomes" id="UP001557470">
    <property type="component" value="Unassembled WGS sequence"/>
</dbReference>
<dbReference type="InterPro" id="IPR017441">
    <property type="entry name" value="Protein_kinase_ATP_BS"/>
</dbReference>
<dbReference type="PANTHER" id="PTHR11042">
    <property type="entry name" value="EUKARYOTIC TRANSLATION INITIATION FACTOR 2-ALPHA KINASE EIF2-ALPHA KINASE -RELATED"/>
    <property type="match status" value="1"/>
</dbReference>
<evidence type="ECO:0000256" key="6">
    <source>
        <dbReference type="ARBA" id="ARBA00022777"/>
    </source>
</evidence>
<dbReference type="PROSITE" id="PS50139">
    <property type="entry name" value="Z_BINDING"/>
    <property type="match status" value="1"/>
</dbReference>
<dbReference type="SUPFAM" id="SSF56112">
    <property type="entry name" value="Protein kinase-like (PK-like)"/>
    <property type="match status" value="1"/>
</dbReference>
<dbReference type="PROSITE" id="PS00108">
    <property type="entry name" value="PROTEIN_KINASE_ST"/>
    <property type="match status" value="1"/>
</dbReference>
<name>A0ABD0XI84_UMBPY</name>
<keyword evidence="8" id="KW-0694">RNA-binding</keyword>
<dbReference type="Pfam" id="PF00069">
    <property type="entry name" value="Pkinase"/>
    <property type="match status" value="2"/>
</dbReference>
<keyword evidence="7 10" id="KW-0067">ATP-binding</keyword>
<evidence type="ECO:0000256" key="7">
    <source>
        <dbReference type="ARBA" id="ARBA00022840"/>
    </source>
</evidence>
<evidence type="ECO:0000259" key="12">
    <source>
        <dbReference type="PROSITE" id="PS50011"/>
    </source>
</evidence>
<reference evidence="14 15" key="1">
    <citation type="submission" date="2024-06" db="EMBL/GenBank/DDBJ databases">
        <authorList>
            <person name="Pan Q."/>
            <person name="Wen M."/>
            <person name="Jouanno E."/>
            <person name="Zahm M."/>
            <person name="Klopp C."/>
            <person name="Cabau C."/>
            <person name="Louis A."/>
            <person name="Berthelot C."/>
            <person name="Parey E."/>
            <person name="Roest Crollius H."/>
            <person name="Montfort J."/>
            <person name="Robinson-Rechavi M."/>
            <person name="Bouchez O."/>
            <person name="Lampietro C."/>
            <person name="Lopez Roques C."/>
            <person name="Donnadieu C."/>
            <person name="Postlethwait J."/>
            <person name="Bobe J."/>
            <person name="Verreycken H."/>
            <person name="Guiguen Y."/>
        </authorList>
    </citation>
    <scope>NUCLEOTIDE SEQUENCE [LARGE SCALE GENOMIC DNA]</scope>
    <source>
        <strain evidence="14">Up_M1</strain>
        <tissue evidence="14">Testis</tissue>
    </source>
</reference>
<dbReference type="SMART" id="SM00550">
    <property type="entry name" value="Zalpha"/>
    <property type="match status" value="2"/>
</dbReference>
<evidence type="ECO:0000256" key="8">
    <source>
        <dbReference type="ARBA" id="ARBA00022884"/>
    </source>
</evidence>
<evidence type="ECO:0000313" key="15">
    <source>
        <dbReference type="Proteomes" id="UP001557470"/>
    </source>
</evidence>
<dbReference type="GO" id="GO:0003723">
    <property type="term" value="F:RNA binding"/>
    <property type="evidence" value="ECO:0007669"/>
    <property type="project" value="UniProtKB-KW"/>
</dbReference>
<evidence type="ECO:0000256" key="2">
    <source>
        <dbReference type="ARBA" id="ARBA00022527"/>
    </source>
</evidence>
<keyword evidence="2" id="KW-0723">Serine/threonine-protein kinase</keyword>
<gene>
    <name evidence="14" type="ORF">UPYG_G00131080</name>
</gene>
<dbReference type="GO" id="GO:0004674">
    <property type="term" value="F:protein serine/threonine kinase activity"/>
    <property type="evidence" value="ECO:0007669"/>
    <property type="project" value="UniProtKB-KW"/>
</dbReference>
<keyword evidence="5 10" id="KW-0547">Nucleotide-binding</keyword>
<dbReference type="EC" id="2.7.11.1" evidence="1"/>
<keyword evidence="4" id="KW-0808">Transferase</keyword>
<dbReference type="AlphaFoldDB" id="A0ABD0XI84"/>
<feature type="domain" description="Z-binding" evidence="13">
    <location>
        <begin position="4"/>
        <end position="68"/>
    </location>
</feature>
<proteinExistence type="inferred from homology"/>